<sequence>MANSIQKDEPIQLLKQRLHLFLETLENIDPEETELEDIDRLLAMIEDMEVKLQQVK</sequence>
<evidence type="ECO:0000313" key="1">
    <source>
        <dbReference type="EMBL" id="SNX70387.1"/>
    </source>
</evidence>
<dbReference type="InterPro" id="IPR047670">
    <property type="entry name" value="YfjT-like"/>
</dbReference>
<organism evidence="1 2">
    <name type="scientific">Bacillus oleivorans</name>
    <dbReference type="NCBI Taxonomy" id="1448271"/>
    <lineage>
        <taxon>Bacteria</taxon>
        <taxon>Bacillati</taxon>
        <taxon>Bacillota</taxon>
        <taxon>Bacilli</taxon>
        <taxon>Bacillales</taxon>
        <taxon>Bacillaceae</taxon>
        <taxon>Bacillus</taxon>
    </lineage>
</organism>
<dbReference type="Proteomes" id="UP000219546">
    <property type="component" value="Unassembled WGS sequence"/>
</dbReference>
<dbReference type="NCBIfam" id="NF040878">
    <property type="entry name" value="SE1561_fam"/>
    <property type="match status" value="1"/>
</dbReference>
<protein>
    <submittedName>
        <fullName evidence="1">Uncharacterized protein</fullName>
    </submittedName>
</protein>
<reference evidence="1 2" key="1">
    <citation type="submission" date="2017-08" db="EMBL/GenBank/DDBJ databases">
        <authorList>
            <person name="de Groot N.N."/>
        </authorList>
    </citation>
    <scope>NUCLEOTIDE SEQUENCE [LARGE SCALE GENOMIC DNA]</scope>
    <source>
        <strain evidence="1 2">JC228</strain>
    </source>
</reference>
<dbReference type="EMBL" id="OAOP01000004">
    <property type="protein sequence ID" value="SNX70387.1"/>
    <property type="molecule type" value="Genomic_DNA"/>
</dbReference>
<dbReference type="RefSeq" id="WP_097158499.1">
    <property type="nucleotide sequence ID" value="NZ_JBEPMQ010000010.1"/>
</dbReference>
<proteinExistence type="predicted"/>
<gene>
    <name evidence="1" type="ORF">SAMN05877753_10493</name>
</gene>
<name>A0A285CS49_9BACI</name>
<dbReference type="AlphaFoldDB" id="A0A285CS49"/>
<evidence type="ECO:0000313" key="2">
    <source>
        <dbReference type="Proteomes" id="UP000219546"/>
    </source>
</evidence>
<keyword evidence="2" id="KW-1185">Reference proteome</keyword>
<accession>A0A285CS49</accession>